<name>A0A832I5N2_9THEM</name>
<sequence length="164" mass="19173">MTLLDNFTVQYTDLHAPQETIKQLFSLHGPSFNSPQFGTFNVCLYVYQDKIPRILVSLVMFDDESLTDFLSEGIEFGRIKKMDEFKLLEAENQLAIIDVTLLSEELVIFQNGPRDLICLASYEKIKTLNREQLAKMLVEEYFRRFYNHESEYRVQVQDNSVIEG</sequence>
<gene>
    <name evidence="1" type="ORF">ENW55_05475</name>
</gene>
<reference evidence="1" key="1">
    <citation type="journal article" date="2020" name="mSystems">
        <title>Genome- and Community-Level Interaction Insights into Carbon Utilization and Element Cycling Functions of Hydrothermarchaeota in Hydrothermal Sediment.</title>
        <authorList>
            <person name="Zhou Z."/>
            <person name="Liu Y."/>
            <person name="Xu W."/>
            <person name="Pan J."/>
            <person name="Luo Z.H."/>
            <person name="Li M."/>
        </authorList>
    </citation>
    <scope>NUCLEOTIDE SEQUENCE [LARGE SCALE GENOMIC DNA]</scope>
    <source>
        <strain evidence="1">SpSt-86</strain>
    </source>
</reference>
<protein>
    <submittedName>
        <fullName evidence="1">Uncharacterized protein</fullName>
    </submittedName>
</protein>
<proteinExistence type="predicted"/>
<evidence type="ECO:0000313" key="1">
    <source>
        <dbReference type="EMBL" id="HGZ79413.1"/>
    </source>
</evidence>
<comment type="caution">
    <text evidence="1">The sequence shown here is derived from an EMBL/GenBank/DDBJ whole genome shotgun (WGS) entry which is preliminary data.</text>
</comment>
<accession>A0A832I5N2</accession>
<dbReference type="EMBL" id="DTKQ01000041">
    <property type="protein sequence ID" value="HGZ79413.1"/>
    <property type="molecule type" value="Genomic_DNA"/>
</dbReference>
<organism evidence="1">
    <name type="scientific">Pseudothermotoga hypogea</name>
    <dbReference type="NCBI Taxonomy" id="57487"/>
    <lineage>
        <taxon>Bacteria</taxon>
        <taxon>Thermotogati</taxon>
        <taxon>Thermotogota</taxon>
        <taxon>Thermotogae</taxon>
        <taxon>Thermotogales</taxon>
        <taxon>Thermotogaceae</taxon>
        <taxon>Pseudothermotoga</taxon>
    </lineage>
</organism>
<dbReference type="AlphaFoldDB" id="A0A832I5N2"/>